<keyword evidence="2" id="KW-1185">Reference proteome</keyword>
<evidence type="ECO:0000256" key="1">
    <source>
        <dbReference type="SAM" id="MobiDB-lite"/>
    </source>
</evidence>
<name>A0A6P6XKJ4_DERPT</name>
<proteinExistence type="predicted"/>
<feature type="region of interest" description="Disordered" evidence="1">
    <location>
        <begin position="1"/>
        <end position="34"/>
    </location>
</feature>
<evidence type="ECO:0000313" key="3">
    <source>
        <dbReference type="RefSeq" id="XP_027194030.1"/>
    </source>
</evidence>
<gene>
    <name evidence="3" type="primary">LOC113788774</name>
</gene>
<protein>
    <submittedName>
        <fullName evidence="3">Uncharacterized protein LOC113788774</fullName>
    </submittedName>
</protein>
<dbReference type="KEGG" id="dpte:113788774"/>
<dbReference type="InParanoid" id="A0A6P6XKJ4"/>
<feature type="compositionally biased region" description="Basic and acidic residues" evidence="1">
    <location>
        <begin position="7"/>
        <end position="25"/>
    </location>
</feature>
<sequence>MFSARSVDGDKNDDGDNDDNVRMNESKNQSKTSMILMKIDNKMAEKLRNFGLPSNLFAYRGGHQNSFEIEYEQIQSTLEIDTGKQQKQQQRRRPCFVLIPENDYHLLRKIIGTSDNDDNQQQQSDDFNLDGKYCRIVTN</sequence>
<organism evidence="2 3">
    <name type="scientific">Dermatophagoides pteronyssinus</name>
    <name type="common">European house dust mite</name>
    <dbReference type="NCBI Taxonomy" id="6956"/>
    <lineage>
        <taxon>Eukaryota</taxon>
        <taxon>Metazoa</taxon>
        <taxon>Ecdysozoa</taxon>
        <taxon>Arthropoda</taxon>
        <taxon>Chelicerata</taxon>
        <taxon>Arachnida</taxon>
        <taxon>Acari</taxon>
        <taxon>Acariformes</taxon>
        <taxon>Sarcoptiformes</taxon>
        <taxon>Astigmata</taxon>
        <taxon>Psoroptidia</taxon>
        <taxon>Analgoidea</taxon>
        <taxon>Pyroglyphidae</taxon>
        <taxon>Dermatophagoidinae</taxon>
        <taxon>Dermatophagoides</taxon>
    </lineage>
</organism>
<evidence type="ECO:0000313" key="2">
    <source>
        <dbReference type="Proteomes" id="UP000515146"/>
    </source>
</evidence>
<reference evidence="3" key="1">
    <citation type="submission" date="2025-08" db="UniProtKB">
        <authorList>
            <consortium name="RefSeq"/>
        </authorList>
    </citation>
    <scope>IDENTIFICATION</scope>
    <source>
        <strain evidence="3">Airmid</strain>
    </source>
</reference>
<dbReference type="Proteomes" id="UP000515146">
    <property type="component" value="Unplaced"/>
</dbReference>
<dbReference type="AlphaFoldDB" id="A0A6P6XKJ4"/>
<accession>A0A6P6XKJ4</accession>
<dbReference type="RefSeq" id="XP_027194030.1">
    <property type="nucleotide sequence ID" value="XM_027338229.1"/>
</dbReference>